<reference evidence="4" key="2">
    <citation type="submission" date="2020-11" db="EMBL/GenBank/DDBJ databases">
        <authorList>
            <person name="McCartney M.A."/>
            <person name="Auch B."/>
            <person name="Kono T."/>
            <person name="Mallez S."/>
            <person name="Becker A."/>
            <person name="Gohl D.M."/>
            <person name="Silverstein K.A.T."/>
            <person name="Koren S."/>
            <person name="Bechman K.B."/>
            <person name="Herman A."/>
            <person name="Abrahante J.E."/>
            <person name="Garbe J."/>
        </authorList>
    </citation>
    <scope>NUCLEOTIDE SEQUENCE</scope>
    <source>
        <strain evidence="4">Duluth1</strain>
        <tissue evidence="4">Whole animal</tissue>
    </source>
</reference>
<dbReference type="EMBL" id="JAIWYP010000008">
    <property type="protein sequence ID" value="KAH3789255.1"/>
    <property type="molecule type" value="Genomic_DNA"/>
</dbReference>
<proteinExistence type="predicted"/>
<reference evidence="4" key="1">
    <citation type="journal article" date="2019" name="bioRxiv">
        <title>The Genome of the Zebra Mussel, Dreissena polymorpha: A Resource for Invasive Species Research.</title>
        <authorList>
            <person name="McCartney M.A."/>
            <person name="Auch B."/>
            <person name="Kono T."/>
            <person name="Mallez S."/>
            <person name="Zhang Y."/>
            <person name="Obille A."/>
            <person name="Becker A."/>
            <person name="Abrahante J.E."/>
            <person name="Garbe J."/>
            <person name="Badalamenti J.P."/>
            <person name="Herman A."/>
            <person name="Mangelson H."/>
            <person name="Liachko I."/>
            <person name="Sullivan S."/>
            <person name="Sone E.D."/>
            <person name="Koren S."/>
            <person name="Silverstein K.A.T."/>
            <person name="Beckman K.B."/>
            <person name="Gohl D.M."/>
        </authorList>
    </citation>
    <scope>NUCLEOTIDE SEQUENCE</scope>
    <source>
        <strain evidence="4">Duluth1</strain>
        <tissue evidence="4">Whole animal</tissue>
    </source>
</reference>
<dbReference type="PROSITE" id="PS50297">
    <property type="entry name" value="ANK_REP_REGION"/>
    <property type="match status" value="1"/>
</dbReference>
<organism evidence="4 5">
    <name type="scientific">Dreissena polymorpha</name>
    <name type="common">Zebra mussel</name>
    <name type="synonym">Mytilus polymorpha</name>
    <dbReference type="NCBI Taxonomy" id="45954"/>
    <lineage>
        <taxon>Eukaryota</taxon>
        <taxon>Metazoa</taxon>
        <taxon>Spiralia</taxon>
        <taxon>Lophotrochozoa</taxon>
        <taxon>Mollusca</taxon>
        <taxon>Bivalvia</taxon>
        <taxon>Autobranchia</taxon>
        <taxon>Heteroconchia</taxon>
        <taxon>Euheterodonta</taxon>
        <taxon>Imparidentia</taxon>
        <taxon>Neoheterodontei</taxon>
        <taxon>Myida</taxon>
        <taxon>Dreissenoidea</taxon>
        <taxon>Dreissenidae</taxon>
        <taxon>Dreissena</taxon>
    </lineage>
</organism>
<dbReference type="PROSITE" id="PS50088">
    <property type="entry name" value="ANK_REPEAT"/>
    <property type="match status" value="1"/>
</dbReference>
<dbReference type="SUPFAM" id="SSF48403">
    <property type="entry name" value="Ankyrin repeat"/>
    <property type="match status" value="1"/>
</dbReference>
<dbReference type="Proteomes" id="UP000828390">
    <property type="component" value="Unassembled WGS sequence"/>
</dbReference>
<evidence type="ECO:0000313" key="5">
    <source>
        <dbReference type="Proteomes" id="UP000828390"/>
    </source>
</evidence>
<accession>A0A9D4F3W1</accession>
<keyword evidence="1" id="KW-0677">Repeat</keyword>
<dbReference type="PANTHER" id="PTHR24171:SF9">
    <property type="entry name" value="ANKYRIN REPEAT DOMAIN-CONTAINING PROTEIN 39"/>
    <property type="match status" value="1"/>
</dbReference>
<dbReference type="AlphaFoldDB" id="A0A9D4F3W1"/>
<dbReference type="Pfam" id="PF00023">
    <property type="entry name" value="Ank"/>
    <property type="match status" value="1"/>
</dbReference>
<dbReference type="InterPro" id="IPR036770">
    <property type="entry name" value="Ankyrin_rpt-contain_sf"/>
</dbReference>
<dbReference type="Gene3D" id="1.25.40.20">
    <property type="entry name" value="Ankyrin repeat-containing domain"/>
    <property type="match status" value="1"/>
</dbReference>
<gene>
    <name evidence="4" type="ORF">DPMN_167430</name>
</gene>
<evidence type="ECO:0000256" key="3">
    <source>
        <dbReference type="PROSITE-ProRule" id="PRU00023"/>
    </source>
</evidence>
<evidence type="ECO:0000256" key="2">
    <source>
        <dbReference type="ARBA" id="ARBA00023043"/>
    </source>
</evidence>
<sequence length="86" mass="9224">MTDLCSQAGANVNAMDLWQFTPLHEAASKSRIEVCSLLLSHGADPTLVNCHSKSALDSAPTRELQERLQCKWAVPCTASVASDQPA</sequence>
<keyword evidence="5" id="KW-1185">Reference proteome</keyword>
<name>A0A9D4F3W1_DREPO</name>
<feature type="repeat" description="ANK" evidence="3">
    <location>
        <begin position="18"/>
        <end position="50"/>
    </location>
</feature>
<dbReference type="SMART" id="SM00248">
    <property type="entry name" value="ANK"/>
    <property type="match status" value="1"/>
</dbReference>
<keyword evidence="2 3" id="KW-0040">ANK repeat</keyword>
<comment type="caution">
    <text evidence="4">The sequence shown here is derived from an EMBL/GenBank/DDBJ whole genome shotgun (WGS) entry which is preliminary data.</text>
</comment>
<dbReference type="PANTHER" id="PTHR24171">
    <property type="entry name" value="ANKYRIN REPEAT DOMAIN-CONTAINING PROTEIN 39-RELATED"/>
    <property type="match status" value="1"/>
</dbReference>
<dbReference type="InterPro" id="IPR002110">
    <property type="entry name" value="Ankyrin_rpt"/>
</dbReference>
<protein>
    <submittedName>
        <fullName evidence="4">Uncharacterized protein</fullName>
    </submittedName>
</protein>
<evidence type="ECO:0000313" key="4">
    <source>
        <dbReference type="EMBL" id="KAH3789255.1"/>
    </source>
</evidence>
<evidence type="ECO:0000256" key="1">
    <source>
        <dbReference type="ARBA" id="ARBA00022737"/>
    </source>
</evidence>